<dbReference type="GO" id="GO:0048278">
    <property type="term" value="P:vesicle docking"/>
    <property type="evidence" value="ECO:0007669"/>
    <property type="project" value="TreeGrafter"/>
</dbReference>
<evidence type="ECO:0000256" key="2">
    <source>
        <dbReference type="ARBA" id="ARBA00022554"/>
    </source>
</evidence>
<protein>
    <recommendedName>
        <fullName evidence="10">PX domain-containing protein</fullName>
    </recommendedName>
</protein>
<comment type="function">
    <text evidence="4">Essential for proper morphogenesis of the vacuole. May exist as structural reinforcement on the surface of the vacuolar membrane and be required for maintenance against rupture by osmotic pressure.</text>
</comment>
<dbReference type="Gene3D" id="3.30.1520.10">
    <property type="entry name" value="Phox-like domain"/>
    <property type="match status" value="1"/>
</dbReference>
<dbReference type="GO" id="GO:0097576">
    <property type="term" value="P:vacuole fusion"/>
    <property type="evidence" value="ECO:0007669"/>
    <property type="project" value="UniProtKB-ARBA"/>
</dbReference>
<evidence type="ECO:0000259" key="6">
    <source>
        <dbReference type="PROSITE" id="PS50192"/>
    </source>
</evidence>
<keyword evidence="9" id="KW-1185">Reference proteome</keyword>
<dbReference type="SUPFAM" id="SSF58038">
    <property type="entry name" value="SNARE fusion complex"/>
    <property type="match status" value="1"/>
</dbReference>
<organism evidence="8 9">
    <name type="scientific">Ophiocordyceps camponoti-rufipedis</name>
    <dbReference type="NCBI Taxonomy" id="2004952"/>
    <lineage>
        <taxon>Eukaryota</taxon>
        <taxon>Fungi</taxon>
        <taxon>Dikarya</taxon>
        <taxon>Ascomycota</taxon>
        <taxon>Pezizomycotina</taxon>
        <taxon>Sordariomycetes</taxon>
        <taxon>Hypocreomycetidae</taxon>
        <taxon>Hypocreales</taxon>
        <taxon>Ophiocordycipitaceae</taxon>
        <taxon>Ophiocordyceps</taxon>
    </lineage>
</organism>
<proteinExistence type="predicted"/>
<comment type="subcellular location">
    <subcellularLocation>
        <location evidence="1">Vacuole</location>
    </subcellularLocation>
</comment>
<evidence type="ECO:0000256" key="4">
    <source>
        <dbReference type="ARBA" id="ARBA00054927"/>
    </source>
</evidence>
<accession>A0A2C5Z887</accession>
<dbReference type="InterPro" id="IPR045242">
    <property type="entry name" value="Syntaxin"/>
</dbReference>
<dbReference type="InterPro" id="IPR001683">
    <property type="entry name" value="PX_dom"/>
</dbReference>
<evidence type="ECO:0000259" key="7">
    <source>
        <dbReference type="PROSITE" id="PS50195"/>
    </source>
</evidence>
<gene>
    <name evidence="8" type="ORF">CDD80_1891</name>
</gene>
<feature type="domain" description="PX" evidence="7">
    <location>
        <begin position="4"/>
        <end position="119"/>
    </location>
</feature>
<dbReference type="GO" id="GO:0000329">
    <property type="term" value="C:fungal-type vacuole membrane"/>
    <property type="evidence" value="ECO:0007669"/>
    <property type="project" value="UniProtKB-ARBA"/>
</dbReference>
<dbReference type="CDD" id="cd06897">
    <property type="entry name" value="PX_SNARE"/>
    <property type="match status" value="1"/>
</dbReference>
<dbReference type="Pfam" id="PF00787">
    <property type="entry name" value="PX"/>
    <property type="match status" value="1"/>
</dbReference>
<evidence type="ECO:0000256" key="5">
    <source>
        <dbReference type="SAM" id="MobiDB-lite"/>
    </source>
</evidence>
<dbReference type="Gene3D" id="1.20.5.110">
    <property type="match status" value="1"/>
</dbReference>
<evidence type="ECO:0000313" key="9">
    <source>
        <dbReference type="Proteomes" id="UP000226431"/>
    </source>
</evidence>
<dbReference type="PANTHER" id="PTHR19957:SF257">
    <property type="entry name" value="VACUOLAR MORPHOGENESIS PROTEIN 7 HOMOLOG"/>
    <property type="match status" value="1"/>
</dbReference>
<dbReference type="PROSITE" id="PS50195">
    <property type="entry name" value="PX"/>
    <property type="match status" value="1"/>
</dbReference>
<comment type="caution">
    <text evidence="8">The sequence shown here is derived from an EMBL/GenBank/DDBJ whole genome shotgun (WGS) entry which is preliminary data.</text>
</comment>
<dbReference type="EMBL" id="NJES01000185">
    <property type="protein sequence ID" value="PHH75990.1"/>
    <property type="molecule type" value="Genomic_DNA"/>
</dbReference>
<dbReference type="FunFam" id="1.20.5.110:FF:000058">
    <property type="entry name" value="VAM7p Vacuolar SNARE protein"/>
    <property type="match status" value="1"/>
</dbReference>
<dbReference type="STRING" id="2004952.A0A2C5Z887"/>
<sequence length="359" mass="38972">MAPPPEIAIPSTSVSDEGSTKPFTLYNITLRLPLRSYVVQKRYSEFVRLHGSLVEQVGAPPPEPLPGKHWLKSTVRSVDLARQRQLGLEKYLRSIAESPDRRWRDTSVWRAFLNLPSTSSTSNSTASAAGRVGNAAAGAADPGTWLDVHKELKQSLLEARQCLSRRDGCADGGQGTAAVEAGAAAKRALVRAASLVAHLSDGLRMMHEANRLGEGELRRRRDLVSTARMERDALEKLSNSMPSGSGSSSGGGGPASAAEKSNLLRGGRPSGRVLGAPLPETDKTRELDNQGVLALQKQEMEAQDEQVDQLAAIIRRQKDMGLRIHDEVEAQSEMLDRMDQDASRVMGKVQVANNRIKKM</sequence>
<evidence type="ECO:0000256" key="3">
    <source>
        <dbReference type="ARBA" id="ARBA00023054"/>
    </source>
</evidence>
<keyword evidence="2" id="KW-0926">Vacuole</keyword>
<dbReference type="InterPro" id="IPR000727">
    <property type="entry name" value="T_SNARE_dom"/>
</dbReference>
<keyword evidence="3" id="KW-0175">Coiled coil</keyword>
<dbReference type="InterPro" id="IPR036871">
    <property type="entry name" value="PX_dom_sf"/>
</dbReference>
<dbReference type="OrthoDB" id="428895at2759"/>
<dbReference type="GO" id="GO:0000149">
    <property type="term" value="F:SNARE binding"/>
    <property type="evidence" value="ECO:0007669"/>
    <property type="project" value="TreeGrafter"/>
</dbReference>
<evidence type="ECO:0000313" key="8">
    <source>
        <dbReference type="EMBL" id="PHH75990.1"/>
    </source>
</evidence>
<dbReference type="SMART" id="SM00312">
    <property type="entry name" value="PX"/>
    <property type="match status" value="1"/>
</dbReference>
<name>A0A2C5Z887_9HYPO</name>
<dbReference type="GO" id="GO:0007034">
    <property type="term" value="P:vacuolar transport"/>
    <property type="evidence" value="ECO:0007669"/>
    <property type="project" value="UniProtKB-ARBA"/>
</dbReference>
<dbReference type="CDD" id="cd15858">
    <property type="entry name" value="SNARE_VAM7"/>
    <property type="match status" value="1"/>
</dbReference>
<dbReference type="SUPFAM" id="SSF64268">
    <property type="entry name" value="PX domain"/>
    <property type="match status" value="1"/>
</dbReference>
<dbReference type="Proteomes" id="UP000226431">
    <property type="component" value="Unassembled WGS sequence"/>
</dbReference>
<evidence type="ECO:0000256" key="1">
    <source>
        <dbReference type="ARBA" id="ARBA00004116"/>
    </source>
</evidence>
<feature type="region of interest" description="Disordered" evidence="5">
    <location>
        <begin position="234"/>
        <end position="283"/>
    </location>
</feature>
<dbReference type="GO" id="GO:0005484">
    <property type="term" value="F:SNAP receptor activity"/>
    <property type="evidence" value="ECO:0007669"/>
    <property type="project" value="TreeGrafter"/>
</dbReference>
<dbReference type="PROSITE" id="PS50192">
    <property type="entry name" value="T_SNARE"/>
    <property type="match status" value="1"/>
</dbReference>
<dbReference type="PANTHER" id="PTHR19957">
    <property type="entry name" value="SYNTAXIN"/>
    <property type="match status" value="1"/>
</dbReference>
<dbReference type="GO" id="GO:0035091">
    <property type="term" value="F:phosphatidylinositol binding"/>
    <property type="evidence" value="ECO:0007669"/>
    <property type="project" value="InterPro"/>
</dbReference>
<dbReference type="GO" id="GO:0031201">
    <property type="term" value="C:SNARE complex"/>
    <property type="evidence" value="ECO:0007669"/>
    <property type="project" value="TreeGrafter"/>
</dbReference>
<feature type="domain" description="T-SNARE coiled-coil homology" evidence="6">
    <location>
        <begin position="297"/>
        <end position="359"/>
    </location>
</feature>
<reference evidence="8 9" key="1">
    <citation type="submission" date="2017-06" db="EMBL/GenBank/DDBJ databases">
        <title>Ant-infecting Ophiocordyceps genomes reveal a high diversity of potential behavioral manipulation genes and a possible major role for enterotoxins.</title>
        <authorList>
            <person name="De Bekker C."/>
            <person name="Evans H.C."/>
            <person name="Brachmann A."/>
            <person name="Hughes D.P."/>
        </authorList>
    </citation>
    <scope>NUCLEOTIDE SEQUENCE [LARGE SCALE GENOMIC DNA]</scope>
    <source>
        <strain evidence="8 9">Map16</strain>
    </source>
</reference>
<dbReference type="GO" id="GO:0012505">
    <property type="term" value="C:endomembrane system"/>
    <property type="evidence" value="ECO:0007669"/>
    <property type="project" value="TreeGrafter"/>
</dbReference>
<dbReference type="GO" id="GO:0006886">
    <property type="term" value="P:intracellular protein transport"/>
    <property type="evidence" value="ECO:0007669"/>
    <property type="project" value="TreeGrafter"/>
</dbReference>
<dbReference type="GO" id="GO:0006906">
    <property type="term" value="P:vesicle fusion"/>
    <property type="evidence" value="ECO:0007669"/>
    <property type="project" value="TreeGrafter"/>
</dbReference>
<dbReference type="AlphaFoldDB" id="A0A2C5Z887"/>
<evidence type="ECO:0008006" key="10">
    <source>
        <dbReference type="Google" id="ProtNLM"/>
    </source>
</evidence>
<dbReference type="SMART" id="SM00397">
    <property type="entry name" value="t_SNARE"/>
    <property type="match status" value="1"/>
</dbReference>